<dbReference type="SMART" id="SM00326">
    <property type="entry name" value="SH3"/>
    <property type="match status" value="2"/>
</dbReference>
<evidence type="ECO:0000256" key="1">
    <source>
        <dbReference type="ARBA" id="ARBA00022443"/>
    </source>
</evidence>
<feature type="coiled-coil region" evidence="3">
    <location>
        <begin position="1341"/>
        <end position="1368"/>
    </location>
</feature>
<feature type="domain" description="Tyrosine-protein phosphatase" evidence="6">
    <location>
        <begin position="389"/>
        <end position="671"/>
    </location>
</feature>
<dbReference type="KEGG" id="sre:PTSG_11881"/>
<evidence type="ECO:0000256" key="4">
    <source>
        <dbReference type="SAM" id="MobiDB-lite"/>
    </source>
</evidence>
<dbReference type="InterPro" id="IPR029021">
    <property type="entry name" value="Prot-tyrosine_phosphatase-like"/>
</dbReference>
<dbReference type="SMART" id="SM00404">
    <property type="entry name" value="PTPc_motif"/>
    <property type="match status" value="1"/>
</dbReference>
<evidence type="ECO:0000259" key="5">
    <source>
        <dbReference type="PROSITE" id="PS50002"/>
    </source>
</evidence>
<feature type="compositionally biased region" description="Acidic residues" evidence="4">
    <location>
        <begin position="1400"/>
        <end position="1427"/>
    </location>
</feature>
<evidence type="ECO:0000256" key="2">
    <source>
        <dbReference type="PROSITE-ProRule" id="PRU00192"/>
    </source>
</evidence>
<gene>
    <name evidence="8" type="ORF">PTSG_11881</name>
</gene>
<evidence type="ECO:0000313" key="9">
    <source>
        <dbReference type="Proteomes" id="UP000007799"/>
    </source>
</evidence>
<dbReference type="CDD" id="cd00047">
    <property type="entry name" value="PTPc"/>
    <property type="match status" value="1"/>
</dbReference>
<keyword evidence="1 2" id="KW-0728">SH3 domain</keyword>
<dbReference type="PROSITE" id="PS50056">
    <property type="entry name" value="TYR_PHOSPHATASE_2"/>
    <property type="match status" value="1"/>
</dbReference>
<dbReference type="Proteomes" id="UP000007799">
    <property type="component" value="Unassembled WGS sequence"/>
</dbReference>
<feature type="compositionally biased region" description="Low complexity" evidence="4">
    <location>
        <begin position="1440"/>
        <end position="1449"/>
    </location>
</feature>
<dbReference type="Pfam" id="PF00102">
    <property type="entry name" value="Y_phosphatase"/>
    <property type="match status" value="1"/>
</dbReference>
<evidence type="ECO:0000259" key="6">
    <source>
        <dbReference type="PROSITE" id="PS50055"/>
    </source>
</evidence>
<name>F2U2A8_SALR5</name>
<dbReference type="PANTHER" id="PTHR19134:SF531">
    <property type="entry name" value="TYROSINE-PROTEIN PHOSPHATASE LAR"/>
    <property type="match status" value="1"/>
</dbReference>
<dbReference type="SUPFAM" id="SSF52799">
    <property type="entry name" value="(Phosphotyrosine protein) phosphatases II"/>
    <property type="match status" value="1"/>
</dbReference>
<dbReference type="PANTHER" id="PTHR19134">
    <property type="entry name" value="RECEPTOR-TYPE TYROSINE-PROTEIN PHOSPHATASE"/>
    <property type="match status" value="1"/>
</dbReference>
<dbReference type="PROSITE" id="PS00383">
    <property type="entry name" value="TYR_PHOSPHATASE_1"/>
    <property type="match status" value="1"/>
</dbReference>
<dbReference type="InterPro" id="IPR036860">
    <property type="entry name" value="SH2_dom_sf"/>
</dbReference>
<feature type="domain" description="SH3" evidence="5">
    <location>
        <begin position="1468"/>
        <end position="1525"/>
    </location>
</feature>
<dbReference type="InterPro" id="IPR000387">
    <property type="entry name" value="Tyr_Pase_dom"/>
</dbReference>
<feature type="compositionally biased region" description="Low complexity" evidence="4">
    <location>
        <begin position="732"/>
        <end position="741"/>
    </location>
</feature>
<dbReference type="InterPro" id="IPR036028">
    <property type="entry name" value="SH3-like_dom_sf"/>
</dbReference>
<dbReference type="OrthoDB" id="10253954at2759"/>
<dbReference type="SUPFAM" id="SSF50044">
    <property type="entry name" value="SH3-domain"/>
    <property type="match status" value="2"/>
</dbReference>
<dbReference type="Gene3D" id="3.90.190.10">
    <property type="entry name" value="Protein tyrosine phosphatase superfamily"/>
    <property type="match status" value="1"/>
</dbReference>
<feature type="domain" description="Tyrosine specific protein phosphatases" evidence="7">
    <location>
        <begin position="575"/>
        <end position="662"/>
    </location>
</feature>
<feature type="compositionally biased region" description="Acidic residues" evidence="4">
    <location>
        <begin position="1450"/>
        <end position="1463"/>
    </location>
</feature>
<feature type="compositionally biased region" description="Low complexity" evidence="4">
    <location>
        <begin position="688"/>
        <end position="704"/>
    </location>
</feature>
<dbReference type="GO" id="GO:0004725">
    <property type="term" value="F:protein tyrosine phosphatase activity"/>
    <property type="evidence" value="ECO:0007669"/>
    <property type="project" value="InterPro"/>
</dbReference>
<dbReference type="Pfam" id="PF07653">
    <property type="entry name" value="SH3_2"/>
    <property type="match status" value="2"/>
</dbReference>
<feature type="compositionally biased region" description="Polar residues" evidence="4">
    <location>
        <begin position="945"/>
        <end position="956"/>
    </location>
</feature>
<dbReference type="InterPro" id="IPR000242">
    <property type="entry name" value="PTP_cat"/>
</dbReference>
<dbReference type="InterPro" id="IPR050348">
    <property type="entry name" value="Protein-Tyr_Phosphatase"/>
</dbReference>
<feature type="coiled-coil region" evidence="3">
    <location>
        <begin position="154"/>
        <end position="181"/>
    </location>
</feature>
<keyword evidence="9" id="KW-1185">Reference proteome</keyword>
<feature type="region of interest" description="Disordered" evidence="4">
    <location>
        <begin position="718"/>
        <end position="780"/>
    </location>
</feature>
<proteinExistence type="predicted"/>
<dbReference type="InterPro" id="IPR016130">
    <property type="entry name" value="Tyr_Pase_AS"/>
</dbReference>
<evidence type="ECO:0000313" key="8">
    <source>
        <dbReference type="EMBL" id="EGD81760.1"/>
    </source>
</evidence>
<reference evidence="8" key="1">
    <citation type="submission" date="2009-08" db="EMBL/GenBank/DDBJ databases">
        <title>Annotation of Salpingoeca rosetta.</title>
        <authorList>
            <consortium name="The Broad Institute Genome Sequencing Platform"/>
            <person name="Russ C."/>
            <person name="Cuomo C."/>
            <person name="Burger G."/>
            <person name="Gray M.W."/>
            <person name="Holland P.W.H."/>
            <person name="King N."/>
            <person name="Lang F.B.F."/>
            <person name="Roger A.J."/>
            <person name="Ruiz-Trillo I."/>
            <person name="Young S.K."/>
            <person name="Zeng Q."/>
            <person name="Gargeya S."/>
            <person name="Alvarado L."/>
            <person name="Berlin A."/>
            <person name="Chapman S.B."/>
            <person name="Chen Z."/>
            <person name="Freedman E."/>
            <person name="Gellesch M."/>
            <person name="Goldberg J."/>
            <person name="Griggs A."/>
            <person name="Gujja S."/>
            <person name="Heilman E."/>
            <person name="Heiman D."/>
            <person name="Howarth C."/>
            <person name="Mehta T."/>
            <person name="Neiman D."/>
            <person name="Pearson M."/>
            <person name="Roberts A."/>
            <person name="Saif S."/>
            <person name="Shea T."/>
            <person name="Shenoy N."/>
            <person name="Sisk P."/>
            <person name="Stolte C."/>
            <person name="Sykes S."/>
            <person name="White J."/>
            <person name="Yandava C."/>
            <person name="Haas B."/>
            <person name="Nusbaum C."/>
            <person name="Birren B."/>
        </authorList>
    </citation>
    <scope>NUCLEOTIDE SEQUENCE</scope>
    <source>
        <strain evidence="8">ATCC 50818</strain>
    </source>
</reference>
<feature type="region of interest" description="Disordered" evidence="4">
    <location>
        <begin position="203"/>
        <end position="363"/>
    </location>
</feature>
<dbReference type="SUPFAM" id="SSF55550">
    <property type="entry name" value="SH2 domain"/>
    <property type="match status" value="1"/>
</dbReference>
<dbReference type="Gene3D" id="2.30.30.40">
    <property type="entry name" value="SH3 Domains"/>
    <property type="match status" value="2"/>
</dbReference>
<dbReference type="RefSeq" id="XP_004996964.1">
    <property type="nucleotide sequence ID" value="XM_004996907.1"/>
</dbReference>
<feature type="coiled-coil region" evidence="3">
    <location>
        <begin position="1213"/>
        <end position="1317"/>
    </location>
</feature>
<feature type="compositionally biased region" description="Acidic residues" evidence="4">
    <location>
        <begin position="80"/>
        <end position="95"/>
    </location>
</feature>
<dbReference type="EMBL" id="GL832959">
    <property type="protein sequence ID" value="EGD81760.1"/>
    <property type="molecule type" value="Genomic_DNA"/>
</dbReference>
<dbReference type="PROSITE" id="PS50055">
    <property type="entry name" value="TYR_PHOSPHATASE_PTP"/>
    <property type="match status" value="1"/>
</dbReference>
<keyword evidence="3" id="KW-0175">Coiled coil</keyword>
<evidence type="ECO:0000259" key="7">
    <source>
        <dbReference type="PROSITE" id="PS50056"/>
    </source>
</evidence>
<feature type="domain" description="SH3" evidence="5">
    <location>
        <begin position="2"/>
        <end position="63"/>
    </location>
</feature>
<dbReference type="Gene3D" id="3.30.505.10">
    <property type="entry name" value="SH2 domain"/>
    <property type="match status" value="1"/>
</dbReference>
<dbReference type="InParanoid" id="F2U2A8"/>
<evidence type="ECO:0000256" key="3">
    <source>
        <dbReference type="SAM" id="Coils"/>
    </source>
</evidence>
<organism evidence="8 9">
    <name type="scientific">Salpingoeca rosetta (strain ATCC 50818 / BSB-021)</name>
    <dbReference type="NCBI Taxonomy" id="946362"/>
    <lineage>
        <taxon>Eukaryota</taxon>
        <taxon>Choanoflagellata</taxon>
        <taxon>Craspedida</taxon>
        <taxon>Salpingoecidae</taxon>
        <taxon>Salpingoeca</taxon>
    </lineage>
</organism>
<dbReference type="SMART" id="SM00194">
    <property type="entry name" value="PTPc"/>
    <property type="match status" value="1"/>
</dbReference>
<feature type="region of interest" description="Disordered" evidence="4">
    <location>
        <begin position="72"/>
        <end position="130"/>
    </location>
</feature>
<feature type="compositionally biased region" description="Basic and acidic residues" evidence="4">
    <location>
        <begin position="203"/>
        <end position="212"/>
    </location>
</feature>
<dbReference type="PROSITE" id="PS50002">
    <property type="entry name" value="SH3"/>
    <property type="match status" value="2"/>
</dbReference>
<dbReference type="InterPro" id="IPR003595">
    <property type="entry name" value="Tyr_Pase_cat"/>
</dbReference>
<dbReference type="CDD" id="cd00173">
    <property type="entry name" value="SH2"/>
    <property type="match status" value="1"/>
</dbReference>
<feature type="region of interest" description="Disordered" evidence="4">
    <location>
        <begin position="901"/>
        <end position="991"/>
    </location>
</feature>
<feature type="region of interest" description="Disordered" evidence="4">
    <location>
        <begin position="1372"/>
        <end position="1463"/>
    </location>
</feature>
<accession>F2U2A8</accession>
<feature type="compositionally biased region" description="Polar residues" evidence="4">
    <location>
        <begin position="101"/>
        <end position="114"/>
    </location>
</feature>
<dbReference type="InterPro" id="IPR001452">
    <property type="entry name" value="SH3_domain"/>
</dbReference>
<feature type="region of interest" description="Disordered" evidence="4">
    <location>
        <begin position="685"/>
        <end position="704"/>
    </location>
</feature>
<dbReference type="PRINTS" id="PR00700">
    <property type="entry name" value="PRTYPHPHTASE"/>
</dbReference>
<dbReference type="GeneID" id="16077556"/>
<protein>
    <submittedName>
        <fullName evidence="8">Uncharacterized protein</fullName>
    </submittedName>
</protein>
<feature type="compositionally biased region" description="Acidic residues" evidence="4">
    <location>
        <begin position="269"/>
        <end position="278"/>
    </location>
</feature>
<dbReference type="CDD" id="cd00174">
    <property type="entry name" value="SH3"/>
    <property type="match status" value="2"/>
</dbReference>
<sequence length="1525" mass="168690">MTTPKLFRAIADFSSDDAEDLQFRAGATIIVTDQGEGKESWWEGELDGKKGTFPGTFVEPLSKFVRQMGAQAFSVADKDKEEEEEDEEEEEEQAEQGEKQSQQIRQLQASSPTTGRAAPHGAAKRVRFDLGSSTMSETYGKFEYDRSGEFNPDRSHQEWLLEEAEEKLRMLRDRWSYLESKLPRGQKCEERIAYESERLRRLQEARAARRSGEQGQHAGLPGAQERGGAVAAAPQQQQQQQQRARVMFLQGAANDRAPPPSQPVLSLEPTDEDVETDDLTATTLTFHRGSTGSGQEKEEDTTAPAADDAGTRGDSIDDDAAADTAPVTPAVNGSNASTAATPASDTTTATNSSNTDTGDGRTPLDVAIDRLEETIAQLAREDEGGVTGFAREFLVLDQQDHEMFRRRKTEAGEKRRELNRYSDIIPYDATRVMLGPQDSSENYINASHMRNLLPGSPHYIAAQGPLEGTVAHFWKMIAQEKTRVIIMVTNTEEKGRRKCEKYWPDPGHVLSFEGSVHGPAVQVLCKSETRAQAWVRREFQVTQVQDGERVELNVSQLHFTSWPDRGVPHDPVMFLSFLHTAMAAQNAAHKQALSMKEESMPPIVVHCSAGVGRTGVFILVYSILTYLPYVNKGGRYVLNVRETIQRMRKYRRYLVQTVDQYVFCHHTILHATKFYRDGSKRLKQQKRTTTTTTTAAAATASPATTAAAAAVVSSSLEGRPVSVDDGAPTPPSSSSTPATTPGGHRRSPVDVSVDATPEEEQDQEQQRQQQQQRASVAPWHHPELDRPQAEAAIMAVESRSDGLFLLYGHACVDATSSEDARVSLAVLAGNDVHHIEITQHDSGFALGPHTAEDLASLVLQLARAGMSVHVPAALSFFVPHASAAQEAVIIELQRLEEAAQQHQQRQQQQQQQQEEQQRQHQARVAAETSFSHVAPPVGTPERGGSRTSITSASTDVSMEGDGTPRKSSLRSRMKNFKKKLTPRKSKELREATEVKRTLRIAQFSPPDPKVLSSSFKRGGDVLELSGRSHYLTFLNGVYREVERSHRGNPVYKLMAPIDAPHTHLHGEYVFLFMDIDDKAWVFFLPNAGPVACCAAISADPVETDGEWMIVNTRNELVPDAAVHISRLAGVPERRHPSREAESAELMSLREEVQTLRVRLKEASEREHLATKLIQSQKTVKDQLSQSQHRERELAMRLVELQELVASKLGMDDLEELQEAAAKASGTESELQQQLQVAEARIEQLENELAQAAEVETSLRDQINRLSLAEEGLSRRIERLEMLLDEKTDALNQSASNEESLARELASAKVQIAELMEETNAFAQPPTASFKQVLDLSNIDEEDEEEESADEATIKAQQVEAARQKALNAANIFADESGFAPPPKPSQERRGLPAGILWGEDNADGDDDGDTAGAVDDDDDDDDGDGDDDARTRTLHLAGFGESMLGGDESSMMDDDDDDDEDDSYIPIDDQEEYIALQDFQAVASDELSFSRGQTILVTGRQGQDFYGRLNGREGRFPMRYVGTKM</sequence>
<feature type="compositionally biased region" description="Low complexity" evidence="4">
    <location>
        <begin position="901"/>
        <end position="914"/>
    </location>
</feature>
<feature type="compositionally biased region" description="Polar residues" evidence="4">
    <location>
        <begin position="279"/>
        <end position="294"/>
    </location>
</feature>
<feature type="compositionally biased region" description="Basic residues" evidence="4">
    <location>
        <begin position="967"/>
        <end position="983"/>
    </location>
</feature>
<dbReference type="eggNOG" id="KOG0790">
    <property type="taxonomic scope" value="Eukaryota"/>
</dbReference>
<feature type="coiled-coil region" evidence="3">
    <location>
        <begin position="1138"/>
        <end position="1165"/>
    </location>
</feature>
<feature type="compositionally biased region" description="Low complexity" evidence="4">
    <location>
        <begin position="322"/>
        <end position="357"/>
    </location>
</feature>
<dbReference type="STRING" id="946362.F2U2A8"/>